<sequence>MSNEGRVSAFSQSSVPNEPLFTEEGGEPSDVVLVLMDWLVGWPQ</sequence>
<organism evidence="2">
    <name type="scientific">Picea glauca</name>
    <name type="common">White spruce</name>
    <name type="synonym">Pinus glauca</name>
    <dbReference type="NCBI Taxonomy" id="3330"/>
    <lineage>
        <taxon>Eukaryota</taxon>
        <taxon>Viridiplantae</taxon>
        <taxon>Streptophyta</taxon>
        <taxon>Embryophyta</taxon>
        <taxon>Tracheophyta</taxon>
        <taxon>Spermatophyta</taxon>
        <taxon>Pinopsida</taxon>
        <taxon>Pinidae</taxon>
        <taxon>Conifers I</taxon>
        <taxon>Pinales</taxon>
        <taxon>Pinaceae</taxon>
        <taxon>Picea</taxon>
    </lineage>
</organism>
<dbReference type="EMBL" id="LKAM01000011">
    <property type="protein sequence ID" value="KUM46562.1"/>
    <property type="molecule type" value="Genomic_DNA"/>
</dbReference>
<protein>
    <submittedName>
        <fullName evidence="2">Uncharacterized protein</fullName>
    </submittedName>
</protein>
<name>A0A101LWD7_PICGL</name>
<gene>
    <name evidence="2" type="ORF">ABT39_MTgene1664</name>
</gene>
<accession>A0A101LWD7</accession>
<keyword evidence="2" id="KW-0496">Mitochondrion</keyword>
<geneLocation type="mitochondrion" evidence="2"/>
<evidence type="ECO:0000256" key="1">
    <source>
        <dbReference type="SAM" id="MobiDB-lite"/>
    </source>
</evidence>
<proteinExistence type="predicted"/>
<dbReference type="AlphaFoldDB" id="A0A101LWD7"/>
<evidence type="ECO:0000313" key="2">
    <source>
        <dbReference type="EMBL" id="KUM46562.1"/>
    </source>
</evidence>
<feature type="compositionally biased region" description="Polar residues" evidence="1">
    <location>
        <begin position="1"/>
        <end position="16"/>
    </location>
</feature>
<comment type="caution">
    <text evidence="2">The sequence shown here is derived from an EMBL/GenBank/DDBJ whole genome shotgun (WGS) entry which is preliminary data.</text>
</comment>
<feature type="region of interest" description="Disordered" evidence="1">
    <location>
        <begin position="1"/>
        <end position="26"/>
    </location>
</feature>
<reference evidence="2" key="1">
    <citation type="journal article" date="2015" name="Genome Biol. Evol.">
        <title>Organellar Genomes of White Spruce (Picea glauca): Assembly and Annotation.</title>
        <authorList>
            <person name="Jackman S.D."/>
            <person name="Warren R.L."/>
            <person name="Gibb E.A."/>
            <person name="Vandervalk B.P."/>
            <person name="Mohamadi H."/>
            <person name="Chu J."/>
            <person name="Raymond A."/>
            <person name="Pleasance S."/>
            <person name="Coope R."/>
            <person name="Wildung M.R."/>
            <person name="Ritland C.E."/>
            <person name="Bousquet J."/>
            <person name="Jones S.J."/>
            <person name="Bohlmann J."/>
            <person name="Birol I."/>
        </authorList>
    </citation>
    <scope>NUCLEOTIDE SEQUENCE [LARGE SCALE GENOMIC DNA]</scope>
    <source>
        <tissue evidence="2">Flushing bud</tissue>
    </source>
</reference>